<evidence type="ECO:0000313" key="7">
    <source>
        <dbReference type="Proteomes" id="UP000218767"/>
    </source>
</evidence>
<sequence>MPLDITFTLSDRDLERFKAIVVKARSTASDQQGKADIEKAAYKIVEVAMKSDLPDFIAERLLQLKTLLEMLKDAEWNLSEEDRDRIISAMSYFADPIDLIPDHIPGIGFLDDAMFVEIIVRELRSEISAYNEFCRFREAEDDRLRDAGKDPIENREQWLGEKREELHSKIAATKSGDDEDFVFHIL</sequence>
<evidence type="ECO:0000313" key="6">
    <source>
        <dbReference type="EMBL" id="PCI77709.1"/>
    </source>
</evidence>
<evidence type="ECO:0000259" key="5">
    <source>
        <dbReference type="Pfam" id="PF06803"/>
    </source>
</evidence>
<dbReference type="Pfam" id="PF06803">
    <property type="entry name" value="DUF1232"/>
    <property type="match status" value="1"/>
</dbReference>
<gene>
    <name evidence="6" type="ORF">COB20_07260</name>
</gene>
<organism evidence="6 7">
    <name type="scientific">SAR86 cluster bacterium</name>
    <dbReference type="NCBI Taxonomy" id="2030880"/>
    <lineage>
        <taxon>Bacteria</taxon>
        <taxon>Pseudomonadati</taxon>
        <taxon>Pseudomonadota</taxon>
        <taxon>Gammaproteobacteria</taxon>
        <taxon>SAR86 cluster</taxon>
    </lineage>
</organism>
<dbReference type="EMBL" id="NVUL01000043">
    <property type="protein sequence ID" value="PCI77709.1"/>
    <property type="molecule type" value="Genomic_DNA"/>
</dbReference>
<feature type="domain" description="DUF1232" evidence="5">
    <location>
        <begin position="86"/>
        <end position="113"/>
    </location>
</feature>
<dbReference type="AlphaFoldDB" id="A0A2A4X6E9"/>
<keyword evidence="4" id="KW-0472">Membrane</keyword>
<protein>
    <recommendedName>
        <fullName evidence="5">DUF1232 domain-containing protein</fullName>
    </recommendedName>
</protein>
<evidence type="ECO:0000256" key="1">
    <source>
        <dbReference type="ARBA" id="ARBA00004127"/>
    </source>
</evidence>
<evidence type="ECO:0000256" key="2">
    <source>
        <dbReference type="ARBA" id="ARBA00022692"/>
    </source>
</evidence>
<dbReference type="Proteomes" id="UP000218767">
    <property type="component" value="Unassembled WGS sequence"/>
</dbReference>
<dbReference type="GO" id="GO:0012505">
    <property type="term" value="C:endomembrane system"/>
    <property type="evidence" value="ECO:0007669"/>
    <property type="project" value="UniProtKB-SubCell"/>
</dbReference>
<evidence type="ECO:0000256" key="3">
    <source>
        <dbReference type="ARBA" id="ARBA00022989"/>
    </source>
</evidence>
<comment type="subcellular location">
    <subcellularLocation>
        <location evidence="1">Endomembrane system</location>
        <topology evidence="1">Multi-pass membrane protein</topology>
    </subcellularLocation>
</comment>
<dbReference type="InterPro" id="IPR010652">
    <property type="entry name" value="DUF1232"/>
</dbReference>
<keyword evidence="2" id="KW-0812">Transmembrane</keyword>
<reference evidence="7" key="1">
    <citation type="submission" date="2017-08" db="EMBL/GenBank/DDBJ databases">
        <title>A dynamic microbial community with high functional redundancy inhabits the cold, oxic subseafloor aquifer.</title>
        <authorList>
            <person name="Tully B.J."/>
            <person name="Wheat C.G."/>
            <person name="Glazer B.T."/>
            <person name="Huber J.A."/>
        </authorList>
    </citation>
    <scope>NUCLEOTIDE SEQUENCE [LARGE SCALE GENOMIC DNA]</scope>
</reference>
<comment type="caution">
    <text evidence="6">The sequence shown here is derived from an EMBL/GenBank/DDBJ whole genome shotgun (WGS) entry which is preliminary data.</text>
</comment>
<evidence type="ECO:0000256" key="4">
    <source>
        <dbReference type="ARBA" id="ARBA00023136"/>
    </source>
</evidence>
<accession>A0A2A4X6E9</accession>
<keyword evidence="3" id="KW-1133">Transmembrane helix</keyword>
<name>A0A2A4X6E9_9GAMM</name>
<proteinExistence type="predicted"/>